<dbReference type="EMBL" id="JAJGNA010000001">
    <property type="protein sequence ID" value="MCC4307288.1"/>
    <property type="molecule type" value="Genomic_DNA"/>
</dbReference>
<dbReference type="Pfam" id="PF06080">
    <property type="entry name" value="DUF938"/>
    <property type="match status" value="1"/>
</dbReference>
<evidence type="ECO:0000313" key="2">
    <source>
        <dbReference type="Proteomes" id="UP001108027"/>
    </source>
</evidence>
<dbReference type="Gene3D" id="3.40.50.150">
    <property type="entry name" value="Vaccinia Virus protein VP39"/>
    <property type="match status" value="1"/>
</dbReference>
<accession>A0A9Q3ULM6</accession>
<dbReference type="SUPFAM" id="SSF53335">
    <property type="entry name" value="S-adenosyl-L-methionine-dependent methyltransferases"/>
    <property type="match status" value="1"/>
</dbReference>
<organism evidence="1 2">
    <name type="scientific">Alloalcanivorax marinus</name>
    <dbReference type="NCBI Taxonomy" id="1177169"/>
    <lineage>
        <taxon>Bacteria</taxon>
        <taxon>Pseudomonadati</taxon>
        <taxon>Pseudomonadota</taxon>
        <taxon>Gammaproteobacteria</taxon>
        <taxon>Oceanospirillales</taxon>
        <taxon>Alcanivoracaceae</taxon>
        <taxon>Alloalcanivorax</taxon>
    </lineage>
</organism>
<dbReference type="AlphaFoldDB" id="A0A9Q3ULM6"/>
<dbReference type="RefSeq" id="WP_204427095.1">
    <property type="nucleotide sequence ID" value="NZ_JADDOL010000003.1"/>
</dbReference>
<keyword evidence="2" id="KW-1185">Reference proteome</keyword>
<gene>
    <name evidence="1" type="ORF">LL252_01780</name>
</gene>
<name>A0A9Q3ULM6_9GAMM</name>
<dbReference type="InterPro" id="IPR010342">
    <property type="entry name" value="DUF938"/>
</dbReference>
<keyword evidence="1" id="KW-0489">Methyltransferase</keyword>
<keyword evidence="1" id="KW-0808">Transferase</keyword>
<reference evidence="1" key="1">
    <citation type="submission" date="2021-10" db="EMBL/GenBank/DDBJ databases">
        <title>The diversity and Nitrogen Metabolism of Culturable Nitrate-Utilizing Bacteria Within the Oxygen Minimum Zone of the Changjiang (Yangtze River)Estuary.</title>
        <authorList>
            <person name="Zhang D."/>
            <person name="Zheng J."/>
            <person name="Liu S."/>
            <person name="He W."/>
        </authorList>
    </citation>
    <scope>NUCLEOTIDE SEQUENCE</scope>
    <source>
        <strain evidence="1">FXH-223</strain>
    </source>
</reference>
<dbReference type="PANTHER" id="PTHR20974">
    <property type="entry name" value="UPF0585 PROTEIN CG18661"/>
    <property type="match status" value="1"/>
</dbReference>
<protein>
    <submittedName>
        <fullName evidence="1">Class I SAM-dependent methyltransferase</fullName>
    </submittedName>
</protein>
<comment type="caution">
    <text evidence="1">The sequence shown here is derived from an EMBL/GenBank/DDBJ whole genome shotgun (WGS) entry which is preliminary data.</text>
</comment>
<dbReference type="GO" id="GO:0032259">
    <property type="term" value="P:methylation"/>
    <property type="evidence" value="ECO:0007669"/>
    <property type="project" value="UniProtKB-KW"/>
</dbReference>
<dbReference type="GO" id="GO:0008168">
    <property type="term" value="F:methyltransferase activity"/>
    <property type="evidence" value="ECO:0007669"/>
    <property type="project" value="UniProtKB-KW"/>
</dbReference>
<dbReference type="Proteomes" id="UP001108027">
    <property type="component" value="Unassembled WGS sequence"/>
</dbReference>
<dbReference type="PANTHER" id="PTHR20974:SF0">
    <property type="entry name" value="UPF0585 PROTEIN CG18661"/>
    <property type="match status" value="1"/>
</dbReference>
<sequence length="195" mass="21481">MLPFSQAAENNKGPLFEVLSQYLTAPGTLLEIGAGTGQHAVWLAPRFPHIHWTPSEQPDYLDALLPRLAAEPAANLGPAVGLSVQDDAAWPDGPFDYVLTVNTFHIMSRDQVMHCIDQACRRLTSGGRFAVYGPFRYGGQPTTDSNRRFDESLRARDPAMGLRDQEWVVARFADHGRALLGDHAMPANNRVLVFG</sequence>
<dbReference type="InterPro" id="IPR029063">
    <property type="entry name" value="SAM-dependent_MTases_sf"/>
</dbReference>
<proteinExistence type="predicted"/>
<evidence type="ECO:0000313" key="1">
    <source>
        <dbReference type="EMBL" id="MCC4307288.1"/>
    </source>
</evidence>